<dbReference type="InterPro" id="IPR016035">
    <property type="entry name" value="Acyl_Trfase/lysoPLipase"/>
</dbReference>
<evidence type="ECO:0000313" key="2">
    <source>
        <dbReference type="Proteomes" id="UP000030108"/>
    </source>
</evidence>
<accession>A0A0A1UIF4</accession>
<protein>
    <submittedName>
        <fullName evidence="1">Calcium-independent phospholipase A2-gamma</fullName>
    </submittedName>
</protein>
<comment type="caution">
    <text evidence="1">The sequence shown here is derived from an EMBL/GenBank/DDBJ whole genome shotgun (WGS) entry which is preliminary data.</text>
</comment>
<dbReference type="SUPFAM" id="SSF52151">
    <property type="entry name" value="FabD/lysophospholipase-like"/>
    <property type="match status" value="1"/>
</dbReference>
<gene>
    <name evidence="1" type="ORF">RSOL_275260</name>
</gene>
<dbReference type="EMBL" id="JATN01000321">
    <property type="protein sequence ID" value="EUC58762.1"/>
    <property type="molecule type" value="Genomic_DNA"/>
</dbReference>
<evidence type="ECO:0000313" key="1">
    <source>
        <dbReference type="EMBL" id="EUC58762.1"/>
    </source>
</evidence>
<sequence length="130" mass="14153">MKLQVALKKIIREAAKDEGEKMTEGQESNGCRTVVFAMARHNLNTSLPVLFRLYTASSNPGPDCAIWEALCATMAHPDLFKSIDIVESSVSQSFVGGELGCSNPLAHVLTEAKWLYSDPQVGGMRIVPET</sequence>
<organism evidence="1 2">
    <name type="scientific">Rhizoctonia solani AG-3 Rhs1AP</name>
    <dbReference type="NCBI Taxonomy" id="1086054"/>
    <lineage>
        <taxon>Eukaryota</taxon>
        <taxon>Fungi</taxon>
        <taxon>Dikarya</taxon>
        <taxon>Basidiomycota</taxon>
        <taxon>Agaricomycotina</taxon>
        <taxon>Agaricomycetes</taxon>
        <taxon>Cantharellales</taxon>
        <taxon>Ceratobasidiaceae</taxon>
        <taxon>Rhizoctonia</taxon>
    </lineage>
</organism>
<dbReference type="OrthoDB" id="630895at2759"/>
<feature type="non-terminal residue" evidence="1">
    <location>
        <position position="130"/>
    </location>
</feature>
<dbReference type="Gene3D" id="3.40.1090.10">
    <property type="entry name" value="Cytosolic phospholipase A2 catalytic domain"/>
    <property type="match status" value="1"/>
</dbReference>
<dbReference type="Proteomes" id="UP000030108">
    <property type="component" value="Unassembled WGS sequence"/>
</dbReference>
<reference evidence="2" key="1">
    <citation type="journal article" date="2014" name="Genome Announc.">
        <title>Draft genome sequence of the plant-pathogenic soil fungus Rhizoctonia solani anastomosis group 3 strain Rhs1AP.</title>
        <authorList>
            <person name="Cubeta M.A."/>
            <person name="Thomas E."/>
            <person name="Dean R.A."/>
            <person name="Jabaji S."/>
            <person name="Neate S.M."/>
            <person name="Tavantzis S."/>
            <person name="Toda T."/>
            <person name="Vilgalys R."/>
            <person name="Bharathan N."/>
            <person name="Fedorova-Abrams N."/>
            <person name="Pakala S.B."/>
            <person name="Pakala S.M."/>
            <person name="Zafar N."/>
            <person name="Joardar V."/>
            <person name="Losada L."/>
            <person name="Nierman W.C."/>
        </authorList>
    </citation>
    <scope>NUCLEOTIDE SEQUENCE [LARGE SCALE GENOMIC DNA]</scope>
    <source>
        <strain evidence="2">AG-3</strain>
    </source>
</reference>
<proteinExistence type="predicted"/>
<dbReference type="AlphaFoldDB" id="A0A0A1UIF4"/>
<name>A0A0A1UIF4_9AGAM</name>